<gene>
    <name evidence="1" type="ORF">g.21871</name>
</gene>
<feature type="non-terminal residue" evidence="1">
    <location>
        <position position="119"/>
    </location>
</feature>
<sequence>MAYSRSKTKSSMFPDLETLPLLAGAGEASRGQEPDTEDREPVVCPPSVALDRDMVAQSSSCRLVVERPVYQQSSLQDAFFSRDPKPVTASSRLLDGACACSPKQTLVGMVPAVTWLADY</sequence>
<dbReference type="EMBL" id="GECZ01029923">
    <property type="protein sequence ID" value="JAS39846.1"/>
    <property type="molecule type" value="Transcribed_RNA"/>
</dbReference>
<dbReference type="AlphaFoldDB" id="A0A1B6EPJ4"/>
<evidence type="ECO:0000313" key="1">
    <source>
        <dbReference type="EMBL" id="JAS39846.1"/>
    </source>
</evidence>
<proteinExistence type="predicted"/>
<reference evidence="1" key="1">
    <citation type="submission" date="2015-11" db="EMBL/GenBank/DDBJ databases">
        <title>De novo transcriptome assembly of four potential Pierce s Disease insect vectors from Arizona vineyards.</title>
        <authorList>
            <person name="Tassone E.E."/>
        </authorList>
    </citation>
    <scope>NUCLEOTIDE SEQUENCE</scope>
</reference>
<accession>A0A1B6EPJ4</accession>
<name>A0A1B6EPJ4_9HEMI</name>
<organism evidence="1">
    <name type="scientific">Cuerna arida</name>
    <dbReference type="NCBI Taxonomy" id="1464854"/>
    <lineage>
        <taxon>Eukaryota</taxon>
        <taxon>Metazoa</taxon>
        <taxon>Ecdysozoa</taxon>
        <taxon>Arthropoda</taxon>
        <taxon>Hexapoda</taxon>
        <taxon>Insecta</taxon>
        <taxon>Pterygota</taxon>
        <taxon>Neoptera</taxon>
        <taxon>Paraneoptera</taxon>
        <taxon>Hemiptera</taxon>
        <taxon>Auchenorrhyncha</taxon>
        <taxon>Membracoidea</taxon>
        <taxon>Cicadellidae</taxon>
        <taxon>Cicadellinae</taxon>
        <taxon>Proconiini</taxon>
        <taxon>Cuerna</taxon>
    </lineage>
</organism>
<protein>
    <submittedName>
        <fullName evidence="1">Uncharacterized protein</fullName>
    </submittedName>
</protein>